<feature type="region of interest" description="Disordered" evidence="1">
    <location>
        <begin position="21"/>
        <end position="65"/>
    </location>
</feature>
<dbReference type="Pfam" id="PF11885">
    <property type="entry name" value="DUF3405"/>
    <property type="match status" value="1"/>
</dbReference>
<feature type="compositionally biased region" description="Basic and acidic residues" evidence="1">
    <location>
        <begin position="559"/>
        <end position="568"/>
    </location>
</feature>
<evidence type="ECO:0000256" key="2">
    <source>
        <dbReference type="SAM" id="Phobius"/>
    </source>
</evidence>
<proteinExistence type="predicted"/>
<feature type="region of interest" description="Disordered" evidence="1">
    <location>
        <begin position="146"/>
        <end position="194"/>
    </location>
</feature>
<dbReference type="Proteomes" id="UP000799536">
    <property type="component" value="Unassembled WGS sequence"/>
</dbReference>
<reference evidence="3" key="1">
    <citation type="journal article" date="2020" name="Stud. Mycol.">
        <title>101 Dothideomycetes genomes: a test case for predicting lifestyles and emergence of pathogens.</title>
        <authorList>
            <person name="Haridas S."/>
            <person name="Albert R."/>
            <person name="Binder M."/>
            <person name="Bloem J."/>
            <person name="Labutti K."/>
            <person name="Salamov A."/>
            <person name="Andreopoulos B."/>
            <person name="Baker S."/>
            <person name="Barry K."/>
            <person name="Bills G."/>
            <person name="Bluhm B."/>
            <person name="Cannon C."/>
            <person name="Castanera R."/>
            <person name="Culley D."/>
            <person name="Daum C."/>
            <person name="Ezra D."/>
            <person name="Gonzalez J."/>
            <person name="Henrissat B."/>
            <person name="Kuo A."/>
            <person name="Liang C."/>
            <person name="Lipzen A."/>
            <person name="Lutzoni F."/>
            <person name="Magnuson J."/>
            <person name="Mondo S."/>
            <person name="Nolan M."/>
            <person name="Ohm R."/>
            <person name="Pangilinan J."/>
            <person name="Park H.-J."/>
            <person name="Ramirez L."/>
            <person name="Alfaro M."/>
            <person name="Sun H."/>
            <person name="Tritt A."/>
            <person name="Yoshinaga Y."/>
            <person name="Zwiers L.-H."/>
            <person name="Turgeon B."/>
            <person name="Goodwin S."/>
            <person name="Spatafora J."/>
            <person name="Crous P."/>
            <person name="Grigoriev I."/>
        </authorList>
    </citation>
    <scope>NUCLEOTIDE SEQUENCE</scope>
    <source>
        <strain evidence="3">ATCC 74209</strain>
    </source>
</reference>
<name>A0A9P4N1W4_9PLEO</name>
<dbReference type="InterPro" id="IPR021822">
    <property type="entry name" value="DUF3405"/>
</dbReference>
<keyword evidence="2" id="KW-0472">Membrane</keyword>
<sequence length="799" mass="91941">MLNFRPLQVAKRKIQTYATVPTQDHDVENAYNEKRYESDNDSDYPSSVSSPYSSRASSGAYNPMLKTTSPAKPTVSAYSYRNPRAFTRYFGLAIGATLVFFILFLTHNSWSSARSVQLGLEKPPPPPPVWENFPFLKRYYGGLRTLTPRDKNKPEYPLQEDVDHDGAASKEKEQKEKEEKKLKEHKNIPPSEAFNPYPQCNGKDCYEECFLDANDTIRIPPLQVYNGVPAGMPENIYGSYEVLGLRNDVCFDRFGRLGPYGFGYSRKYGGLGAGMEGEREGSDNVWKEVPQVDFRSIKWGDAQHRCVEKNKARASDETPKIMIGDKKIEKATNMTETRPAKATQKQGDTKNLLPRNCVLIRTWWDYNYDEEDLVYLRALIAELGIQSGGEYTVHFLIHVKDDNKQIWADDDVYQEVLKKSLPEEFEGMGTLWSERQMGLIYGGVEESMYRNLPVHGAYRSTFMPVTYFAHLHPEFDYYWHWEMDVRYTGHYYHLFSQVSKWAAQQPRKLLWERNARFYIPQAHGTWEDFTHMVRVQTEHGTNNKANTWSSHLPPNPHVAETEPQKPEKPIWGPEVPLDYPDIEIDETLKPPSTYAEDKYTWGVNEEADLITFNPLFDPDHTNWILAEDVTGYNKTRGLPPRRTAINTSGRLSRRLLETMHREQSLHRHTMFSEMWPASCALHHGLKAVYAPHPVFIDRKWPVQYLAAIFNNGRNGASGGARLSVFSDERQNNFRGSSWYYDAGFPGNLWKRWLGFKVDGGGGEEEEMSEEGEGRMCLPGVLLHPVKQVDLIIEKKEGEK</sequence>
<comment type="caution">
    <text evidence="3">The sequence shown here is derived from an EMBL/GenBank/DDBJ whole genome shotgun (WGS) entry which is preliminary data.</text>
</comment>
<keyword evidence="2" id="KW-1133">Transmembrane helix</keyword>
<dbReference type="PANTHER" id="PTHR36205:SF1">
    <property type="entry name" value="MAJOR FACILITATOR SUPERFAMILY TRANSPORTER"/>
    <property type="match status" value="1"/>
</dbReference>
<feature type="compositionally biased region" description="Basic and acidic residues" evidence="1">
    <location>
        <begin position="23"/>
        <end position="38"/>
    </location>
</feature>
<dbReference type="AlphaFoldDB" id="A0A9P4N1W4"/>
<protein>
    <submittedName>
        <fullName evidence="3">Uncharacterized protein</fullName>
    </submittedName>
</protein>
<evidence type="ECO:0000313" key="3">
    <source>
        <dbReference type="EMBL" id="KAF2204230.1"/>
    </source>
</evidence>
<dbReference type="EMBL" id="ML993881">
    <property type="protein sequence ID" value="KAF2204230.1"/>
    <property type="molecule type" value="Genomic_DNA"/>
</dbReference>
<keyword evidence="2" id="KW-0812">Transmembrane</keyword>
<dbReference type="PANTHER" id="PTHR36205">
    <property type="entry name" value="CHROMOSOME 19, WHOLE GENOME SHOTGUN SEQUENCE"/>
    <property type="match status" value="1"/>
</dbReference>
<evidence type="ECO:0000313" key="4">
    <source>
        <dbReference type="Proteomes" id="UP000799536"/>
    </source>
</evidence>
<feature type="compositionally biased region" description="Basic and acidic residues" evidence="1">
    <location>
        <begin position="164"/>
        <end position="187"/>
    </location>
</feature>
<keyword evidence="4" id="KW-1185">Reference proteome</keyword>
<accession>A0A9P4N1W4</accession>
<evidence type="ECO:0000256" key="1">
    <source>
        <dbReference type="SAM" id="MobiDB-lite"/>
    </source>
</evidence>
<feature type="transmembrane region" description="Helical" evidence="2">
    <location>
        <begin position="89"/>
        <end position="110"/>
    </location>
</feature>
<feature type="region of interest" description="Disordered" evidence="1">
    <location>
        <begin position="544"/>
        <end position="570"/>
    </location>
</feature>
<dbReference type="OrthoDB" id="3353407at2759"/>
<feature type="compositionally biased region" description="Low complexity" evidence="1">
    <location>
        <begin position="43"/>
        <end position="58"/>
    </location>
</feature>
<organism evidence="3 4">
    <name type="scientific">Delitschia confertaspora ATCC 74209</name>
    <dbReference type="NCBI Taxonomy" id="1513339"/>
    <lineage>
        <taxon>Eukaryota</taxon>
        <taxon>Fungi</taxon>
        <taxon>Dikarya</taxon>
        <taxon>Ascomycota</taxon>
        <taxon>Pezizomycotina</taxon>
        <taxon>Dothideomycetes</taxon>
        <taxon>Pleosporomycetidae</taxon>
        <taxon>Pleosporales</taxon>
        <taxon>Delitschiaceae</taxon>
        <taxon>Delitschia</taxon>
    </lineage>
</organism>
<gene>
    <name evidence="3" type="ORF">GQ43DRAFT_409921</name>
</gene>